<comment type="subcellular location">
    <subcellularLocation>
        <location evidence="1">Host cytoplasm</location>
    </subcellularLocation>
    <subcellularLocation>
        <location evidence="2">Virion</location>
    </subcellularLocation>
</comment>
<evidence type="ECO:0000256" key="9">
    <source>
        <dbReference type="ARBA" id="ARBA00023200"/>
    </source>
</evidence>
<evidence type="ECO:0000256" key="10">
    <source>
        <dbReference type="ARBA" id="ARBA00032207"/>
    </source>
</evidence>
<evidence type="ECO:0000256" key="11">
    <source>
        <dbReference type="ARBA" id="ARBA00050005"/>
    </source>
</evidence>
<evidence type="ECO:0000256" key="3">
    <source>
        <dbReference type="ARBA" id="ARBA00008502"/>
    </source>
</evidence>
<organism evidence="13">
    <name type="scientific">Chandipura virus IB An 9978</name>
    <dbReference type="NCBI Taxonomy" id="1027469"/>
    <lineage>
        <taxon>Viruses</taxon>
        <taxon>Riboviria</taxon>
        <taxon>Orthornavirae</taxon>
        <taxon>Negarnaviricota</taxon>
        <taxon>Haploviricotina</taxon>
        <taxon>Monjiviricetes</taxon>
        <taxon>Mononegavirales</taxon>
        <taxon>Rhabdoviridae</taxon>
        <taxon>Alpharhabdovirinae</taxon>
        <taxon>Vesiculovirus</taxon>
        <taxon>Vesiculovirus chandipura</taxon>
    </lineage>
</organism>
<feature type="compositionally biased region" description="Acidic residues" evidence="12">
    <location>
        <begin position="69"/>
        <end position="87"/>
    </location>
</feature>
<dbReference type="GO" id="GO:0044423">
    <property type="term" value="C:virion component"/>
    <property type="evidence" value="ECO:0007669"/>
    <property type="project" value="UniProtKB-KW"/>
</dbReference>
<comment type="subunit">
    <text evidence="11">Homodimer. Interacts with the L polymerase; the association of P and L forms the polymerase complex and positions P optimally for encapsidation of newly synthesized genomes with the nucleoprotein. Interacts (via N-terminus) with N(0). Interacts (via C-terminus) with N in ribonucleocapsid (via C-terminus); this interaction allows to package the L polymerase in the virion and positions the polymerase on the template, since P acts as a bridge between N and L.</text>
</comment>
<evidence type="ECO:0000256" key="12">
    <source>
        <dbReference type="SAM" id="MobiDB-lite"/>
    </source>
</evidence>
<evidence type="ECO:0000256" key="6">
    <source>
        <dbReference type="ARBA" id="ARBA00022844"/>
    </source>
</evidence>
<evidence type="ECO:0000256" key="2">
    <source>
        <dbReference type="ARBA" id="ARBA00004328"/>
    </source>
</evidence>
<dbReference type="Gene3D" id="1.10.8.440">
    <property type="entry name" value="Vesicular stomatitis virus phosphoprotein C-terminal domain"/>
    <property type="match status" value="1"/>
</dbReference>
<feature type="compositionally biased region" description="Polar residues" evidence="12">
    <location>
        <begin position="217"/>
        <end position="226"/>
    </location>
</feature>
<reference evidence="13" key="1">
    <citation type="submission" date="2010-07" db="EMBL/GenBank/DDBJ databases">
        <title>Genetic Diversity of Vesiculoviruses.</title>
        <authorList>
            <person name="Palacios G."/>
            <person name="Savji N."/>
            <person name="Bussetti A.V."/>
            <person name="Lipkin W."/>
        </authorList>
    </citation>
    <scope>NUCLEOTIDE SEQUENCE</scope>
</reference>
<evidence type="ECO:0000256" key="7">
    <source>
        <dbReference type="ARBA" id="ARBA00022953"/>
    </source>
</evidence>
<keyword evidence="6" id="KW-0946">Virion</keyword>
<comment type="similarity">
    <text evidence="3">Belongs to the vesiculovirus protein P family.</text>
</comment>
<protein>
    <recommendedName>
        <fullName evidence="4">Phosphoprotein</fullName>
    </recommendedName>
    <alternativeName>
        <fullName evidence="10">Protein M1</fullName>
    </alternativeName>
</protein>
<name>I1ST88_9RHAB</name>
<evidence type="ECO:0000256" key="4">
    <source>
        <dbReference type="ARBA" id="ARBA00020572"/>
    </source>
</evidence>
<evidence type="ECO:0000256" key="8">
    <source>
        <dbReference type="ARBA" id="ARBA00023186"/>
    </source>
</evidence>
<evidence type="ECO:0000256" key="5">
    <source>
        <dbReference type="ARBA" id="ARBA00022553"/>
    </source>
</evidence>
<keyword evidence="8" id="KW-0143">Chaperone</keyword>
<feature type="compositionally biased region" description="Low complexity" evidence="12">
    <location>
        <begin position="198"/>
        <end position="212"/>
    </location>
</feature>
<keyword evidence="9" id="KW-1035">Host cytoplasm</keyword>
<keyword evidence="7" id="KW-0693">Viral RNA replication</keyword>
<proteinExistence type="inferred from homology"/>
<dbReference type="GO" id="GO:0030430">
    <property type="term" value="C:host cell cytoplasm"/>
    <property type="evidence" value="ECO:0007669"/>
    <property type="project" value="UniProtKB-SubCell"/>
</dbReference>
<dbReference type="InterPro" id="IPR043036">
    <property type="entry name" value="Phosphoprotein_C_viral"/>
</dbReference>
<evidence type="ECO:0000313" key="13">
    <source>
        <dbReference type="EMBL" id="AED98385.1"/>
    </source>
</evidence>
<feature type="region of interest" description="Disordered" evidence="12">
    <location>
        <begin position="187"/>
        <end position="229"/>
    </location>
</feature>
<accession>I1ST88</accession>
<evidence type="ECO:0000256" key="1">
    <source>
        <dbReference type="ARBA" id="ARBA00004192"/>
    </source>
</evidence>
<dbReference type="EMBL" id="HM627186">
    <property type="protein sequence ID" value="AED98385.1"/>
    <property type="molecule type" value="Viral_cRNA"/>
</dbReference>
<keyword evidence="5" id="KW-0597">Phosphoprotein</keyword>
<sequence length="310" mass="34491">MPEDSLHDPIWKKLTEIMEDSQLFQALKNYPKLQDTLDSIENLEDDAKSDSSECGSPTDRGIPSYYLAEELDDCEEEGSEEEDDDFPAEVPDPPNVDMLESIMEDEIDDTTYQVHFEAKKSWKPIVEDKDSGKEKFVLSVPQNLSALQLLQWESGIHALAEKLGGCRLIKISTRGTRDGIEFTVRETPCVSPAPNPVPSTSRSSSISSSVSTRHTDSPGSRSNTSLGIPDVPTNLIDTGAIDKEFILSPVAPTDPPYKNTLRSLFGSGESFEQYNKTGIYSLKELVIAGLKRKGIYNRIRIRCNLEPQFV</sequence>
<feature type="region of interest" description="Disordered" evidence="12">
    <location>
        <begin position="41"/>
        <end position="92"/>
    </location>
</feature>